<dbReference type="HOGENOM" id="CLU_1588073_0_0_1"/>
<protein>
    <submittedName>
        <fullName evidence="2 3">Uncharacterized protein</fullName>
    </submittedName>
</protein>
<sequence length="168" mass="18212">MDYPWDTLLLWTLTTLSFVQPDSGICQVYSYNVQSVTSVETRGRLREKHLFVCCENSEPSCKGLSYQKESSRQHANAGQAFAPHAAEPKPPKWNFANCQIVGRILVLGKRDLMQEGGFGPVAIGPGLGRSGICPAIHVSTLLIESGHCACALIALGPNVEDVSCHADK</sequence>
<reference evidence="2 4" key="2">
    <citation type="journal article" date="2013" name="Nature">
        <title>Insights into bilaterian evolution from three spiralian genomes.</title>
        <authorList>
            <person name="Simakov O."/>
            <person name="Marletaz F."/>
            <person name="Cho S.J."/>
            <person name="Edsinger-Gonzales E."/>
            <person name="Havlak P."/>
            <person name="Hellsten U."/>
            <person name="Kuo D.H."/>
            <person name="Larsson T."/>
            <person name="Lv J."/>
            <person name="Arendt D."/>
            <person name="Savage R."/>
            <person name="Osoegawa K."/>
            <person name="de Jong P."/>
            <person name="Grimwood J."/>
            <person name="Chapman J.A."/>
            <person name="Shapiro H."/>
            <person name="Aerts A."/>
            <person name="Otillar R.P."/>
            <person name="Terry A.Y."/>
            <person name="Boore J.L."/>
            <person name="Grigoriev I.V."/>
            <person name="Lindberg D.R."/>
            <person name="Seaver E.C."/>
            <person name="Weisblat D.A."/>
            <person name="Putnam N.H."/>
            <person name="Rokhsar D.S."/>
        </authorList>
    </citation>
    <scope>NUCLEOTIDE SEQUENCE</scope>
    <source>
        <strain evidence="2 4">I ESC-2004</strain>
    </source>
</reference>
<dbReference type="AlphaFoldDB" id="R7TVI8"/>
<evidence type="ECO:0000256" key="1">
    <source>
        <dbReference type="SAM" id="SignalP"/>
    </source>
</evidence>
<evidence type="ECO:0000313" key="3">
    <source>
        <dbReference type="EnsemblMetazoa" id="CapteP188303"/>
    </source>
</evidence>
<feature type="signal peptide" evidence="1">
    <location>
        <begin position="1"/>
        <end position="21"/>
    </location>
</feature>
<dbReference type="Proteomes" id="UP000014760">
    <property type="component" value="Unassembled WGS sequence"/>
</dbReference>
<keyword evidence="4" id="KW-1185">Reference proteome</keyword>
<keyword evidence="1" id="KW-0732">Signal</keyword>
<evidence type="ECO:0000313" key="4">
    <source>
        <dbReference type="Proteomes" id="UP000014760"/>
    </source>
</evidence>
<proteinExistence type="predicted"/>
<reference evidence="4" key="1">
    <citation type="submission" date="2012-12" db="EMBL/GenBank/DDBJ databases">
        <authorList>
            <person name="Hellsten U."/>
            <person name="Grimwood J."/>
            <person name="Chapman J.A."/>
            <person name="Shapiro H."/>
            <person name="Aerts A."/>
            <person name="Otillar R.P."/>
            <person name="Terry A.Y."/>
            <person name="Boore J.L."/>
            <person name="Simakov O."/>
            <person name="Marletaz F."/>
            <person name="Cho S.-J."/>
            <person name="Edsinger-Gonzales E."/>
            <person name="Havlak P."/>
            <person name="Kuo D.-H."/>
            <person name="Larsson T."/>
            <person name="Lv J."/>
            <person name="Arendt D."/>
            <person name="Savage R."/>
            <person name="Osoegawa K."/>
            <person name="de Jong P."/>
            <person name="Lindberg D.R."/>
            <person name="Seaver E.C."/>
            <person name="Weisblat D.A."/>
            <person name="Putnam N.H."/>
            <person name="Grigoriev I.V."/>
            <person name="Rokhsar D.S."/>
        </authorList>
    </citation>
    <scope>NUCLEOTIDE SEQUENCE</scope>
    <source>
        <strain evidence="4">I ESC-2004</strain>
    </source>
</reference>
<gene>
    <name evidence="2" type="ORF">CAPTEDRAFT_188303</name>
</gene>
<accession>R7TVI8</accession>
<dbReference type="EMBL" id="AMQN01010705">
    <property type="status" value="NOT_ANNOTATED_CDS"/>
    <property type="molecule type" value="Genomic_DNA"/>
</dbReference>
<feature type="chain" id="PRO_5008787391" evidence="1">
    <location>
        <begin position="22"/>
        <end position="168"/>
    </location>
</feature>
<name>R7TVI8_CAPTE</name>
<dbReference type="EMBL" id="KB308442">
    <property type="protein sequence ID" value="ELT97893.1"/>
    <property type="molecule type" value="Genomic_DNA"/>
</dbReference>
<reference evidence="3" key="3">
    <citation type="submission" date="2015-06" db="UniProtKB">
        <authorList>
            <consortium name="EnsemblMetazoa"/>
        </authorList>
    </citation>
    <scope>IDENTIFICATION</scope>
</reference>
<evidence type="ECO:0000313" key="2">
    <source>
        <dbReference type="EMBL" id="ELT97893.1"/>
    </source>
</evidence>
<organism evidence="2">
    <name type="scientific">Capitella teleta</name>
    <name type="common">Polychaete worm</name>
    <dbReference type="NCBI Taxonomy" id="283909"/>
    <lineage>
        <taxon>Eukaryota</taxon>
        <taxon>Metazoa</taxon>
        <taxon>Spiralia</taxon>
        <taxon>Lophotrochozoa</taxon>
        <taxon>Annelida</taxon>
        <taxon>Polychaeta</taxon>
        <taxon>Sedentaria</taxon>
        <taxon>Scolecida</taxon>
        <taxon>Capitellidae</taxon>
        <taxon>Capitella</taxon>
    </lineage>
</organism>
<dbReference type="EnsemblMetazoa" id="CapteT188303">
    <property type="protein sequence ID" value="CapteP188303"/>
    <property type="gene ID" value="CapteG188303"/>
</dbReference>